<dbReference type="Proteomes" id="UP000068167">
    <property type="component" value="Chromosome"/>
</dbReference>
<dbReference type="GO" id="GO:0008360">
    <property type="term" value="P:regulation of cell shape"/>
    <property type="evidence" value="ECO:0007669"/>
    <property type="project" value="UniProtKB-UniRule"/>
</dbReference>
<dbReference type="AlphaFoldDB" id="A0A0K1S3N2"/>
<protein>
    <recommendedName>
        <fullName evidence="11">L,D-TPase catalytic domain-containing protein</fullName>
    </recommendedName>
</protein>
<organism evidence="12 13">
    <name type="scientific">Microcystis panniformis FACHB-1757</name>
    <dbReference type="NCBI Taxonomy" id="1638788"/>
    <lineage>
        <taxon>Bacteria</taxon>
        <taxon>Bacillati</taxon>
        <taxon>Cyanobacteriota</taxon>
        <taxon>Cyanophyceae</taxon>
        <taxon>Oscillatoriophycideae</taxon>
        <taxon>Chroococcales</taxon>
        <taxon>Microcystaceae</taxon>
        <taxon>Microcystis</taxon>
    </lineage>
</organism>
<dbReference type="PANTHER" id="PTHR30582:SF24">
    <property type="entry name" value="L,D-TRANSPEPTIDASE ERFK_SRFK-RELATED"/>
    <property type="match status" value="1"/>
</dbReference>
<dbReference type="SUPFAM" id="SSF141523">
    <property type="entry name" value="L,D-transpeptidase catalytic domain-like"/>
    <property type="match status" value="1"/>
</dbReference>
<feature type="active site" description="Nucleophile" evidence="9">
    <location>
        <position position="145"/>
    </location>
</feature>
<comment type="pathway">
    <text evidence="1 9">Cell wall biogenesis; peptidoglycan biosynthesis.</text>
</comment>
<dbReference type="GO" id="GO:0016757">
    <property type="term" value="F:glycosyltransferase activity"/>
    <property type="evidence" value="ECO:0007669"/>
    <property type="project" value="UniProtKB-KW"/>
</dbReference>
<name>A0A0K1S3N2_9CHRO</name>
<keyword evidence="7 9" id="KW-0573">Peptidoglycan synthesis</keyword>
<dbReference type="GO" id="GO:0071972">
    <property type="term" value="F:peptidoglycan L,D-transpeptidase activity"/>
    <property type="evidence" value="ECO:0007669"/>
    <property type="project" value="TreeGrafter"/>
</dbReference>
<keyword evidence="10" id="KW-0732">Signal</keyword>
<dbReference type="GO" id="GO:0071555">
    <property type="term" value="P:cell wall organization"/>
    <property type="evidence" value="ECO:0007669"/>
    <property type="project" value="UniProtKB-UniRule"/>
</dbReference>
<evidence type="ECO:0000256" key="5">
    <source>
        <dbReference type="ARBA" id="ARBA00022801"/>
    </source>
</evidence>
<evidence type="ECO:0000313" key="13">
    <source>
        <dbReference type="Proteomes" id="UP000068167"/>
    </source>
</evidence>
<dbReference type="UniPathway" id="UPA00219"/>
<dbReference type="PANTHER" id="PTHR30582">
    <property type="entry name" value="L,D-TRANSPEPTIDASE"/>
    <property type="match status" value="1"/>
</dbReference>
<dbReference type="GO" id="GO:0018104">
    <property type="term" value="P:peptidoglycan-protein cross-linking"/>
    <property type="evidence" value="ECO:0007669"/>
    <property type="project" value="TreeGrafter"/>
</dbReference>
<keyword evidence="5" id="KW-0378">Hydrolase</keyword>
<evidence type="ECO:0000256" key="7">
    <source>
        <dbReference type="ARBA" id="ARBA00022984"/>
    </source>
</evidence>
<gene>
    <name evidence="12" type="ORF">VL20_3779</name>
</gene>
<evidence type="ECO:0000256" key="8">
    <source>
        <dbReference type="ARBA" id="ARBA00023316"/>
    </source>
</evidence>
<dbReference type="KEGG" id="mpk:VL20_3779"/>
<feature type="chain" id="PRO_5005468476" description="L,D-TPase catalytic domain-containing protein" evidence="10">
    <location>
        <begin position="27"/>
        <end position="170"/>
    </location>
</feature>
<keyword evidence="3" id="KW-0328">Glycosyltransferase</keyword>
<feature type="active site" description="Proton donor/acceptor" evidence="9">
    <location>
        <position position="129"/>
    </location>
</feature>
<dbReference type="InterPro" id="IPR050979">
    <property type="entry name" value="LD-transpeptidase"/>
</dbReference>
<feature type="signal peptide" evidence="10">
    <location>
        <begin position="1"/>
        <end position="26"/>
    </location>
</feature>
<dbReference type="PROSITE" id="PS52029">
    <property type="entry name" value="LD_TPASE"/>
    <property type="match status" value="1"/>
</dbReference>
<dbReference type="InterPro" id="IPR005490">
    <property type="entry name" value="LD_TPept_cat_dom"/>
</dbReference>
<evidence type="ECO:0000313" key="12">
    <source>
        <dbReference type="EMBL" id="AKV68757.1"/>
    </source>
</evidence>
<accession>A0A0K1S3N2</accession>
<dbReference type="RefSeq" id="WP_052277027.1">
    <property type="nucleotide sequence ID" value="NZ_CP011339.1"/>
</dbReference>
<dbReference type="GO" id="GO:0005576">
    <property type="term" value="C:extracellular region"/>
    <property type="evidence" value="ECO:0007669"/>
    <property type="project" value="TreeGrafter"/>
</dbReference>
<evidence type="ECO:0000259" key="11">
    <source>
        <dbReference type="PROSITE" id="PS52029"/>
    </source>
</evidence>
<dbReference type="PATRIC" id="fig|1638788.3.peg.3815"/>
<proteinExistence type="inferred from homology"/>
<dbReference type="CDD" id="cd16913">
    <property type="entry name" value="YkuD_like"/>
    <property type="match status" value="1"/>
</dbReference>
<evidence type="ECO:0000256" key="1">
    <source>
        <dbReference type="ARBA" id="ARBA00004752"/>
    </source>
</evidence>
<keyword evidence="4" id="KW-0808">Transferase</keyword>
<evidence type="ECO:0000256" key="4">
    <source>
        <dbReference type="ARBA" id="ARBA00022679"/>
    </source>
</evidence>
<reference evidence="12 13" key="1">
    <citation type="journal article" date="2016" name="Stand. Genomic Sci.">
        <title>Complete genome sequence and genomic characterization of Microcystis panniformis FACHB 1757 by third-generation sequencing.</title>
        <authorList>
            <person name="Zhang J.Y."/>
            <person name="Guan R."/>
            <person name="Zhang H.J."/>
            <person name="Li H."/>
            <person name="Xiao P."/>
            <person name="Yu G.L."/>
            <person name="Du L."/>
            <person name="Cao D.M."/>
            <person name="Zhu B.C."/>
            <person name="Li R.H."/>
            <person name="Lu Z.H."/>
        </authorList>
    </citation>
    <scope>NUCLEOTIDE SEQUENCE [LARGE SCALE GENOMIC DNA]</scope>
    <source>
        <strain evidence="12 13">FACHB-1757</strain>
    </source>
</reference>
<comment type="similarity">
    <text evidence="2">Belongs to the YkuD family.</text>
</comment>
<dbReference type="Pfam" id="PF03734">
    <property type="entry name" value="YkuD"/>
    <property type="match status" value="1"/>
</dbReference>
<feature type="domain" description="L,D-TPase catalytic" evidence="11">
    <location>
        <begin position="44"/>
        <end position="169"/>
    </location>
</feature>
<evidence type="ECO:0000256" key="2">
    <source>
        <dbReference type="ARBA" id="ARBA00005992"/>
    </source>
</evidence>
<dbReference type="EMBL" id="CP011339">
    <property type="protein sequence ID" value="AKV68757.1"/>
    <property type="molecule type" value="Genomic_DNA"/>
</dbReference>
<sequence length="170" mass="18765">MAFKRNLTLLIIGLGLTCLPVYPAQANQISTVTPNTAANQTLATHLVLKLKERKVYVYQDKQLLAQFTVAVGKKGWETPTGKFEVRELVRNPVWKSPWTGKVSAPGPNSPLGERWIGFWSDGKNSIGFHGTPAENSLGRAASHGCVRMRNRDVKVLFDLVRMGTPVIVQP</sequence>
<keyword evidence="6 9" id="KW-0133">Cell shape</keyword>
<evidence type="ECO:0000256" key="10">
    <source>
        <dbReference type="SAM" id="SignalP"/>
    </source>
</evidence>
<dbReference type="InterPro" id="IPR038063">
    <property type="entry name" value="Transpep_catalytic_dom"/>
</dbReference>
<evidence type="ECO:0000256" key="9">
    <source>
        <dbReference type="PROSITE-ProRule" id="PRU01373"/>
    </source>
</evidence>
<evidence type="ECO:0000256" key="6">
    <source>
        <dbReference type="ARBA" id="ARBA00022960"/>
    </source>
</evidence>
<keyword evidence="13" id="KW-1185">Reference proteome</keyword>
<dbReference type="Gene3D" id="2.40.440.10">
    <property type="entry name" value="L,D-transpeptidase catalytic domain-like"/>
    <property type="match status" value="1"/>
</dbReference>
<keyword evidence="8 9" id="KW-0961">Cell wall biogenesis/degradation</keyword>
<evidence type="ECO:0000256" key="3">
    <source>
        <dbReference type="ARBA" id="ARBA00022676"/>
    </source>
</evidence>